<accession>A0ABQ8K538</accession>
<dbReference type="EMBL" id="JADCUA010000023">
    <property type="protein sequence ID" value="KAH9832079.1"/>
    <property type="molecule type" value="Genomic_DNA"/>
</dbReference>
<sequence>MKWTAAGFLKHVVKAHEVMLEGWGEDVPFENLSNLPNAVERIRDLLDRFEKGELRFIKVSYATVRTLTPETASPGKYVPPRKRVIRKDYKCHRVVRRRPGRMLSGPKSDEFVYDSDDIEEFEDTAHLGDGHDEIQ</sequence>
<keyword evidence="3" id="KW-1185">Reference proteome</keyword>
<comment type="caution">
    <text evidence="2">The sequence shown here is derived from an EMBL/GenBank/DDBJ whole genome shotgun (WGS) entry which is preliminary data.</text>
</comment>
<gene>
    <name evidence="1" type="ORF">C8Q71DRAFT_779752</name>
    <name evidence="2" type="ORF">C8Q71DRAFT_779768</name>
</gene>
<name>A0ABQ8K538_9APHY</name>
<evidence type="ECO:0000313" key="3">
    <source>
        <dbReference type="Proteomes" id="UP000814176"/>
    </source>
</evidence>
<protein>
    <submittedName>
        <fullName evidence="2">Uncharacterized protein</fullName>
    </submittedName>
</protein>
<reference evidence="2 3" key="1">
    <citation type="journal article" date="2021" name="Environ. Microbiol.">
        <title>Gene family expansions and transcriptome signatures uncover fungal adaptations to wood decay.</title>
        <authorList>
            <person name="Hage H."/>
            <person name="Miyauchi S."/>
            <person name="Viragh M."/>
            <person name="Drula E."/>
            <person name="Min B."/>
            <person name="Chaduli D."/>
            <person name="Navarro D."/>
            <person name="Favel A."/>
            <person name="Norest M."/>
            <person name="Lesage-Meessen L."/>
            <person name="Balint B."/>
            <person name="Merenyi Z."/>
            <person name="de Eugenio L."/>
            <person name="Morin E."/>
            <person name="Martinez A.T."/>
            <person name="Baldrian P."/>
            <person name="Stursova M."/>
            <person name="Martinez M.J."/>
            <person name="Novotny C."/>
            <person name="Magnuson J.K."/>
            <person name="Spatafora J.W."/>
            <person name="Maurice S."/>
            <person name="Pangilinan J."/>
            <person name="Andreopoulos W."/>
            <person name="LaButti K."/>
            <person name="Hundley H."/>
            <person name="Na H."/>
            <person name="Kuo A."/>
            <person name="Barry K."/>
            <person name="Lipzen A."/>
            <person name="Henrissat B."/>
            <person name="Riley R."/>
            <person name="Ahrendt S."/>
            <person name="Nagy L.G."/>
            <person name="Grigoriev I.V."/>
            <person name="Martin F."/>
            <person name="Rosso M.N."/>
        </authorList>
    </citation>
    <scope>NUCLEOTIDE SEQUENCE [LARGE SCALE GENOMIC DNA]</scope>
    <source>
        <strain evidence="2 3">CIRM-BRFM 1785</strain>
    </source>
</reference>
<dbReference type="Proteomes" id="UP000814176">
    <property type="component" value="Unassembled WGS sequence"/>
</dbReference>
<evidence type="ECO:0000313" key="2">
    <source>
        <dbReference type="EMBL" id="KAH9832082.1"/>
    </source>
</evidence>
<evidence type="ECO:0000313" key="1">
    <source>
        <dbReference type="EMBL" id="KAH9832079.1"/>
    </source>
</evidence>
<dbReference type="GeneID" id="72005550"/>
<dbReference type="RefSeq" id="XP_047775125.1">
    <property type="nucleotide sequence ID" value="XM_047924818.1"/>
</dbReference>
<dbReference type="EMBL" id="JADCUA010000023">
    <property type="protein sequence ID" value="KAH9832082.1"/>
    <property type="molecule type" value="Genomic_DNA"/>
</dbReference>
<organism evidence="2 3">
    <name type="scientific">Rhodofomes roseus</name>
    <dbReference type="NCBI Taxonomy" id="34475"/>
    <lineage>
        <taxon>Eukaryota</taxon>
        <taxon>Fungi</taxon>
        <taxon>Dikarya</taxon>
        <taxon>Basidiomycota</taxon>
        <taxon>Agaricomycotina</taxon>
        <taxon>Agaricomycetes</taxon>
        <taxon>Polyporales</taxon>
        <taxon>Rhodofomes</taxon>
    </lineage>
</organism>
<proteinExistence type="predicted"/>